<dbReference type="AlphaFoldDB" id="A0A8K0D820"/>
<name>A0A8K0D820_IGNLU</name>
<keyword evidence="1" id="KW-0175">Coiled coil</keyword>
<evidence type="ECO:0000256" key="1">
    <source>
        <dbReference type="SAM" id="Coils"/>
    </source>
</evidence>
<gene>
    <name evidence="2" type="ORF">ILUMI_07821</name>
</gene>
<evidence type="ECO:0000313" key="3">
    <source>
        <dbReference type="Proteomes" id="UP000801492"/>
    </source>
</evidence>
<sequence>MISVHLKKIAKPITSFLQLLTTVNEFSFKTHCFVYGTRIPEDYLRLQQRLPPDIRNVVHQIEDDYIPENKLQQTIYWRYEDDVIISKIKQKTIVSFKHTGHKILTDAWYTEKRSSEREERSPGLKDIQIEDFKKLFVSPDTIIPSLADLIWLYGKWEDVPGIPGLSGVIEQTASGLPSNTTFVACLSFFNAPPSHYNTIYTALVTSIDQWKSMNQQATEHFQPASLLWRRSIGLSMSLKDFKASIAQRLCKEGKRTAYKRGRLSLELQQQIAKKAKCCRAAILPTSDVRLDSEGHFPHYLDVRVRQRCKLLNCKGFSFILYNWRENAETICTENKFFYACAAKKSENNPCYRDFRESSTAKEQQMVMDVATTMQGMIHMLAALHWRLYVLLLQRTNLKNQIVLLQAELDLAVRRRDFLSADGNEQRQKKKLRDEIDYCKKELRKKEQHMRDSKTYRLSVKSKIELVCRDSPSVANLPMAHSVSGLPRLEEQQPELLKTIVNLAMSTAANKQAPLLMHVEYRVSLPDHDWGIASKQKLIPSVYARCIIKANDMGCAEAVTYSGPTYVTVRSAKHSSSTGSSHAMDFNRLAILDTVKEIMRNKEGRLKPVILVSSDGRPDENPRYVKVISHTVHHFVERDLDAIFIFTNAPGRSVFNRVETRMAPLSRELSGPILPHSSYGTHLDEQGRTTNSDFEKKNFQKAGEVLVEVWNSMVIDHYEVVAEYVQPDDTTERLIPHLPSPQRYSEHV</sequence>
<reference evidence="2" key="1">
    <citation type="submission" date="2019-08" db="EMBL/GenBank/DDBJ databases">
        <title>The genome of the North American firefly Photinus pyralis.</title>
        <authorList>
            <consortium name="Photinus pyralis genome working group"/>
            <person name="Fallon T.R."/>
            <person name="Sander Lower S.E."/>
            <person name="Weng J.-K."/>
        </authorList>
    </citation>
    <scope>NUCLEOTIDE SEQUENCE</scope>
    <source>
        <strain evidence="2">TRF0915ILg1</strain>
        <tissue evidence="2">Whole body</tissue>
    </source>
</reference>
<keyword evidence="3" id="KW-1185">Reference proteome</keyword>
<dbReference type="Proteomes" id="UP000801492">
    <property type="component" value="Unassembled WGS sequence"/>
</dbReference>
<proteinExistence type="predicted"/>
<comment type="caution">
    <text evidence="2">The sequence shown here is derived from an EMBL/GenBank/DDBJ whole genome shotgun (WGS) entry which is preliminary data.</text>
</comment>
<dbReference type="EMBL" id="VTPC01003570">
    <property type="protein sequence ID" value="KAF2898353.1"/>
    <property type="molecule type" value="Genomic_DNA"/>
</dbReference>
<feature type="coiled-coil region" evidence="1">
    <location>
        <begin position="394"/>
        <end position="448"/>
    </location>
</feature>
<accession>A0A8K0D820</accession>
<evidence type="ECO:0000313" key="2">
    <source>
        <dbReference type="EMBL" id="KAF2898353.1"/>
    </source>
</evidence>
<protein>
    <submittedName>
        <fullName evidence="2">Uncharacterized protein</fullName>
    </submittedName>
</protein>
<organism evidence="2 3">
    <name type="scientific">Ignelater luminosus</name>
    <name type="common">Cucubano</name>
    <name type="synonym">Pyrophorus luminosus</name>
    <dbReference type="NCBI Taxonomy" id="2038154"/>
    <lineage>
        <taxon>Eukaryota</taxon>
        <taxon>Metazoa</taxon>
        <taxon>Ecdysozoa</taxon>
        <taxon>Arthropoda</taxon>
        <taxon>Hexapoda</taxon>
        <taxon>Insecta</taxon>
        <taxon>Pterygota</taxon>
        <taxon>Neoptera</taxon>
        <taxon>Endopterygota</taxon>
        <taxon>Coleoptera</taxon>
        <taxon>Polyphaga</taxon>
        <taxon>Elateriformia</taxon>
        <taxon>Elateroidea</taxon>
        <taxon>Elateridae</taxon>
        <taxon>Agrypninae</taxon>
        <taxon>Pyrophorini</taxon>
        <taxon>Ignelater</taxon>
    </lineage>
</organism>
<dbReference type="PANTHER" id="PTHR46954:SF1">
    <property type="entry name" value="C2H2-TYPE DOMAIN-CONTAINING PROTEIN"/>
    <property type="match status" value="1"/>
</dbReference>
<dbReference type="OrthoDB" id="10065089at2759"/>
<dbReference type="PANTHER" id="PTHR46954">
    <property type="entry name" value="C2H2-TYPE DOMAIN-CONTAINING PROTEIN"/>
    <property type="match status" value="1"/>
</dbReference>